<evidence type="ECO:0000256" key="2">
    <source>
        <dbReference type="SAM" id="MobiDB-lite"/>
    </source>
</evidence>
<evidence type="ECO:0000313" key="5">
    <source>
        <dbReference type="Proteomes" id="UP001165065"/>
    </source>
</evidence>
<dbReference type="EMBL" id="BRYA01000639">
    <property type="protein sequence ID" value="GMI27174.1"/>
    <property type="molecule type" value="Genomic_DNA"/>
</dbReference>
<name>A0A9W7L300_9STRA</name>
<evidence type="ECO:0000256" key="1">
    <source>
        <dbReference type="ARBA" id="ARBA00022723"/>
    </source>
</evidence>
<sequence length="383" mass="42172">MIFSNSYHLMLQPGGDVIKDAGGIHSFMGIGEGDNAMGPMITDSGGFQVFSLRTGGVKEDLKVEGKREGSFNDKVTGREGEIKRAKTGGSKKNKKGGKVNERKNNVRVTEEGVKFSSYRDGTEVSLTPESTVSLQKMYGADIIIPLDELPSYDTGRDELVESLERTHRWEGRSLRRHLEEVEGSSGMGQAMYGVVHGGVEKDLRERSLRYLTSLPFDGFAIGGSLGGNRDEMVDMLGEVMETYRSIESSGWAPGAGLGGGDPDKRAKPVHLLGIADKESIERTVGMGIDTYDSCFPTRLARHGTLLTKGGKVHIKNRVHRKSYGIPIEEGCQCLTCKTVDRAYMNHLFRANEPAFVGLAVRHNVRFMNDFMEGLREKIMNDEI</sequence>
<gene>
    <name evidence="4" type="ORF">TrCOL_g7337</name>
</gene>
<organism evidence="4 5">
    <name type="scientific">Triparma columacea</name>
    <dbReference type="NCBI Taxonomy" id="722753"/>
    <lineage>
        <taxon>Eukaryota</taxon>
        <taxon>Sar</taxon>
        <taxon>Stramenopiles</taxon>
        <taxon>Ochrophyta</taxon>
        <taxon>Bolidophyceae</taxon>
        <taxon>Parmales</taxon>
        <taxon>Triparmaceae</taxon>
        <taxon>Triparma</taxon>
    </lineage>
</organism>
<reference evidence="5" key="1">
    <citation type="journal article" date="2023" name="Commun. Biol.">
        <title>Genome analysis of Parmales, the sister group of diatoms, reveals the evolutionary specialization of diatoms from phago-mixotrophs to photoautotrophs.</title>
        <authorList>
            <person name="Ban H."/>
            <person name="Sato S."/>
            <person name="Yoshikawa S."/>
            <person name="Yamada K."/>
            <person name="Nakamura Y."/>
            <person name="Ichinomiya M."/>
            <person name="Sato N."/>
            <person name="Blanc-Mathieu R."/>
            <person name="Endo H."/>
            <person name="Kuwata A."/>
            <person name="Ogata H."/>
        </authorList>
    </citation>
    <scope>NUCLEOTIDE SEQUENCE [LARGE SCALE GENOMIC DNA]</scope>
</reference>
<feature type="region of interest" description="Disordered" evidence="2">
    <location>
        <begin position="72"/>
        <end position="104"/>
    </location>
</feature>
<dbReference type="PANTHER" id="PTHR43468">
    <property type="match status" value="1"/>
</dbReference>
<dbReference type="GO" id="GO:0046872">
    <property type="term" value="F:metal ion binding"/>
    <property type="evidence" value="ECO:0007669"/>
    <property type="project" value="UniProtKB-KW"/>
</dbReference>
<feature type="compositionally biased region" description="Basic residues" evidence="2">
    <location>
        <begin position="85"/>
        <end position="97"/>
    </location>
</feature>
<protein>
    <recommendedName>
        <fullName evidence="3">tRNA-guanine(15) transglycosylase-like domain-containing protein</fullName>
    </recommendedName>
</protein>
<dbReference type="AlphaFoldDB" id="A0A9W7L300"/>
<dbReference type="Gene3D" id="3.20.20.105">
    <property type="entry name" value="Queuine tRNA-ribosyltransferase-like"/>
    <property type="match status" value="1"/>
</dbReference>
<feature type="domain" description="tRNA-guanine(15) transglycosylase-like" evidence="3">
    <location>
        <begin position="1"/>
        <end position="54"/>
    </location>
</feature>
<dbReference type="PANTHER" id="PTHR43468:SF1">
    <property type="entry name" value="TRNA-GUANOSINE(34) QUEUINE TRANSGLYCOSYLASE"/>
    <property type="match status" value="1"/>
</dbReference>
<dbReference type="NCBIfam" id="TIGR00449">
    <property type="entry name" value="tgt_general"/>
    <property type="match status" value="2"/>
</dbReference>
<proteinExistence type="predicted"/>
<feature type="domain" description="tRNA-guanine(15) transglycosylase-like" evidence="3">
    <location>
        <begin position="103"/>
        <end position="242"/>
    </location>
</feature>
<evidence type="ECO:0000313" key="4">
    <source>
        <dbReference type="EMBL" id="GMI27174.1"/>
    </source>
</evidence>
<dbReference type="InterPro" id="IPR002616">
    <property type="entry name" value="tRNA_ribo_trans-like"/>
</dbReference>
<feature type="compositionally biased region" description="Basic and acidic residues" evidence="2">
    <location>
        <begin position="72"/>
        <end position="84"/>
    </location>
</feature>
<dbReference type="Pfam" id="PF01702">
    <property type="entry name" value="TGT"/>
    <property type="match status" value="3"/>
</dbReference>
<dbReference type="OrthoDB" id="10249838at2759"/>
<dbReference type="Proteomes" id="UP001165065">
    <property type="component" value="Unassembled WGS sequence"/>
</dbReference>
<dbReference type="InterPro" id="IPR036511">
    <property type="entry name" value="TGT-like_sf"/>
</dbReference>
<dbReference type="SUPFAM" id="SSF51713">
    <property type="entry name" value="tRNA-guanine transglycosylase"/>
    <property type="match status" value="1"/>
</dbReference>
<keyword evidence="1" id="KW-0479">Metal-binding</keyword>
<comment type="caution">
    <text evidence="4">The sequence shown here is derived from an EMBL/GenBank/DDBJ whole genome shotgun (WGS) entry which is preliminary data.</text>
</comment>
<feature type="domain" description="tRNA-guanine(15) transglycosylase-like" evidence="3">
    <location>
        <begin position="265"/>
        <end position="382"/>
    </location>
</feature>
<evidence type="ECO:0000259" key="3">
    <source>
        <dbReference type="Pfam" id="PF01702"/>
    </source>
</evidence>
<dbReference type="GO" id="GO:0006400">
    <property type="term" value="P:tRNA modification"/>
    <property type="evidence" value="ECO:0007669"/>
    <property type="project" value="InterPro"/>
</dbReference>
<accession>A0A9W7L300</accession>
<keyword evidence="5" id="KW-1185">Reference proteome</keyword>